<dbReference type="Proteomes" id="UP001175261">
    <property type="component" value="Unassembled WGS sequence"/>
</dbReference>
<evidence type="ECO:0000313" key="6">
    <source>
        <dbReference type="EMBL" id="KAK0389079.1"/>
    </source>
</evidence>
<evidence type="ECO:0000256" key="3">
    <source>
        <dbReference type="SAM" id="MobiDB-lite"/>
    </source>
</evidence>
<dbReference type="Gene3D" id="3.10.450.50">
    <property type="match status" value="1"/>
</dbReference>
<feature type="compositionally biased region" description="Acidic residues" evidence="3">
    <location>
        <begin position="248"/>
        <end position="258"/>
    </location>
</feature>
<dbReference type="AlphaFoldDB" id="A0AA39GMD3"/>
<dbReference type="GO" id="GO:1990861">
    <property type="term" value="C:Ubp3-Bre5 deubiquitination complex"/>
    <property type="evidence" value="ECO:0007669"/>
    <property type="project" value="TreeGrafter"/>
</dbReference>
<evidence type="ECO:0000259" key="4">
    <source>
        <dbReference type="PROSITE" id="PS50102"/>
    </source>
</evidence>
<dbReference type="Pfam" id="PF02136">
    <property type="entry name" value="NTF2"/>
    <property type="match status" value="1"/>
</dbReference>
<feature type="domain" description="RRM" evidence="4">
    <location>
        <begin position="398"/>
        <end position="469"/>
    </location>
</feature>
<feature type="compositionally biased region" description="Low complexity" evidence="3">
    <location>
        <begin position="345"/>
        <end position="366"/>
    </location>
</feature>
<proteinExistence type="predicted"/>
<evidence type="ECO:0000256" key="1">
    <source>
        <dbReference type="ARBA" id="ARBA00022884"/>
    </source>
</evidence>
<dbReference type="InterPro" id="IPR035979">
    <property type="entry name" value="RBD_domain_sf"/>
</dbReference>
<feature type="compositionally biased region" description="Low complexity" evidence="3">
    <location>
        <begin position="232"/>
        <end position="247"/>
    </location>
</feature>
<dbReference type="GO" id="GO:0034517">
    <property type="term" value="P:ribophagy"/>
    <property type="evidence" value="ECO:0007669"/>
    <property type="project" value="TreeGrafter"/>
</dbReference>
<dbReference type="SUPFAM" id="SSF54928">
    <property type="entry name" value="RNA-binding domain, RBD"/>
    <property type="match status" value="1"/>
</dbReference>
<dbReference type="CDD" id="cd00780">
    <property type="entry name" value="NTF2"/>
    <property type="match status" value="1"/>
</dbReference>
<dbReference type="PROSITE" id="PS50177">
    <property type="entry name" value="NTF2_DOMAIN"/>
    <property type="match status" value="1"/>
</dbReference>
<feature type="region of interest" description="Disordered" evidence="3">
    <location>
        <begin position="167"/>
        <end position="194"/>
    </location>
</feature>
<dbReference type="PANTHER" id="PTHR10693:SF20">
    <property type="entry name" value="AT27578P"/>
    <property type="match status" value="1"/>
</dbReference>
<evidence type="ECO:0000259" key="5">
    <source>
        <dbReference type="PROSITE" id="PS50177"/>
    </source>
</evidence>
<name>A0AA39GMD3_SARSR</name>
<gene>
    <name evidence="6" type="ORF">NLU13_2655</name>
</gene>
<dbReference type="SMART" id="SM00360">
    <property type="entry name" value="RRM"/>
    <property type="match status" value="1"/>
</dbReference>
<dbReference type="GO" id="GO:0016579">
    <property type="term" value="P:protein deubiquitination"/>
    <property type="evidence" value="ECO:0007669"/>
    <property type="project" value="TreeGrafter"/>
</dbReference>
<evidence type="ECO:0000313" key="7">
    <source>
        <dbReference type="Proteomes" id="UP001175261"/>
    </source>
</evidence>
<feature type="domain" description="NTF2" evidence="5">
    <location>
        <begin position="44"/>
        <end position="159"/>
    </location>
</feature>
<dbReference type="FunFam" id="3.10.450.50:FF:000003">
    <property type="entry name" value="Nuclear transport factor 2 family protein"/>
    <property type="match status" value="1"/>
</dbReference>
<dbReference type="GO" id="GO:0005829">
    <property type="term" value="C:cytosol"/>
    <property type="evidence" value="ECO:0007669"/>
    <property type="project" value="TreeGrafter"/>
</dbReference>
<sequence>MATNGSFGQQEQYKGALEAYPSAPASNSATRAEEQSDKLTNDQVGWYFVEQYYTTLSKAPEKLHLFYGKQSQFVYGLEAEVANVSVGRQDIQERIKKLDFQDCKVRVSNVDSQASMNNIVIQVIGETSNKAQEPKKFVQTFVLAQQPSGYFVLNDILRYINEDEDEVEAEAATAPVDGPVDTPAPAEAQPEETEVPAALVDAGAVDEKLEQVKDTPAVNGEAEDASPAKVNETPATTNETAAATADAAAEELAEEDSKEPEKPKDPAPTPAAKPVAKPAAAAEPAAAAPAAPAEPAAPPKPMTWASRAAAAAGPRPVVPLPKTATPPAPAQNRAPAPAAAPAPTPAAAAAAAAPSAAQPAAAPAAAKEGSEWQTAGADSKRQNRPQSVSGNLTEKEGTMGYVKYVTDKVQDSELKTALAAHGELTYFDINRQKNCAFVEYKTTEGYNAAIAASPLTVNGENIVIEPRRPKANAYGGSSYGSGRGGASGRGRGGYEGRTGNNSRGNFGGQGRGRGGAARGRGGAQSTNA</sequence>
<dbReference type="InterPro" id="IPR032710">
    <property type="entry name" value="NTF2-like_dom_sf"/>
</dbReference>
<protein>
    <submittedName>
        <fullName evidence="6">Uncharacterized protein</fullName>
    </submittedName>
</protein>
<dbReference type="GO" id="GO:0003729">
    <property type="term" value="F:mRNA binding"/>
    <property type="evidence" value="ECO:0007669"/>
    <property type="project" value="TreeGrafter"/>
</dbReference>
<feature type="compositionally biased region" description="Pro residues" evidence="3">
    <location>
        <begin position="316"/>
        <end position="329"/>
    </location>
</feature>
<keyword evidence="7" id="KW-1185">Reference proteome</keyword>
<keyword evidence="1 2" id="KW-0694">RNA-binding</keyword>
<dbReference type="GO" id="GO:1990904">
    <property type="term" value="C:ribonucleoprotein complex"/>
    <property type="evidence" value="ECO:0007669"/>
    <property type="project" value="TreeGrafter"/>
</dbReference>
<accession>A0AA39GMD3</accession>
<dbReference type="InterPro" id="IPR039539">
    <property type="entry name" value="Ras_GTPase_bind_prot"/>
</dbReference>
<dbReference type="Pfam" id="PF00076">
    <property type="entry name" value="RRM_1"/>
    <property type="match status" value="1"/>
</dbReference>
<comment type="caution">
    <text evidence="6">The sequence shown here is derived from an EMBL/GenBank/DDBJ whole genome shotgun (WGS) entry which is preliminary data.</text>
</comment>
<feature type="region of interest" description="Disordered" evidence="3">
    <location>
        <begin position="209"/>
        <end position="400"/>
    </location>
</feature>
<dbReference type="PROSITE" id="PS50102">
    <property type="entry name" value="RRM"/>
    <property type="match status" value="1"/>
</dbReference>
<dbReference type="Gene3D" id="3.30.70.330">
    <property type="match status" value="1"/>
</dbReference>
<reference evidence="6" key="1">
    <citation type="submission" date="2022-10" db="EMBL/GenBank/DDBJ databases">
        <title>Determination and structural analysis of whole genome sequence of Sarocladium strictum F4-1.</title>
        <authorList>
            <person name="Hu L."/>
            <person name="Jiang Y."/>
        </authorList>
    </citation>
    <scope>NUCLEOTIDE SEQUENCE</scope>
    <source>
        <strain evidence="6">F4-1</strain>
    </source>
</reference>
<organism evidence="6 7">
    <name type="scientific">Sarocladium strictum</name>
    <name type="common">Black bundle disease fungus</name>
    <name type="synonym">Acremonium strictum</name>
    <dbReference type="NCBI Taxonomy" id="5046"/>
    <lineage>
        <taxon>Eukaryota</taxon>
        <taxon>Fungi</taxon>
        <taxon>Dikarya</taxon>
        <taxon>Ascomycota</taxon>
        <taxon>Pezizomycotina</taxon>
        <taxon>Sordariomycetes</taxon>
        <taxon>Hypocreomycetidae</taxon>
        <taxon>Hypocreales</taxon>
        <taxon>Sarocladiaceae</taxon>
        <taxon>Sarocladium</taxon>
    </lineage>
</organism>
<dbReference type="InterPro" id="IPR000504">
    <property type="entry name" value="RRM_dom"/>
</dbReference>
<feature type="compositionally biased region" description="Low complexity" evidence="3">
    <location>
        <begin position="272"/>
        <end position="294"/>
    </location>
</feature>
<dbReference type="InterPro" id="IPR018222">
    <property type="entry name" value="Nuclear_transport_factor_2_euk"/>
</dbReference>
<dbReference type="InterPro" id="IPR002075">
    <property type="entry name" value="NTF2_dom"/>
</dbReference>
<feature type="region of interest" description="Disordered" evidence="3">
    <location>
        <begin position="472"/>
        <end position="528"/>
    </location>
</feature>
<dbReference type="SUPFAM" id="SSF54427">
    <property type="entry name" value="NTF2-like"/>
    <property type="match status" value="1"/>
</dbReference>
<dbReference type="PANTHER" id="PTHR10693">
    <property type="entry name" value="RAS GTPASE-ACTIVATING PROTEIN-BINDING PROTEIN"/>
    <property type="match status" value="1"/>
</dbReference>
<dbReference type="EMBL" id="JAPDFR010000002">
    <property type="protein sequence ID" value="KAK0389079.1"/>
    <property type="molecule type" value="Genomic_DNA"/>
</dbReference>
<feature type="compositionally biased region" description="Gly residues" evidence="3">
    <location>
        <begin position="477"/>
        <end position="496"/>
    </location>
</feature>
<feature type="compositionally biased region" description="Gly residues" evidence="3">
    <location>
        <begin position="505"/>
        <end position="522"/>
    </location>
</feature>
<evidence type="ECO:0000256" key="2">
    <source>
        <dbReference type="PROSITE-ProRule" id="PRU00176"/>
    </source>
</evidence>
<dbReference type="InterPro" id="IPR012677">
    <property type="entry name" value="Nucleotide-bd_a/b_plait_sf"/>
</dbReference>